<dbReference type="Gene3D" id="3.40.50.300">
    <property type="entry name" value="P-loop containing nucleotide triphosphate hydrolases"/>
    <property type="match status" value="1"/>
</dbReference>
<dbReference type="InterPro" id="IPR041628">
    <property type="entry name" value="ChlI/MoxR_AAA_lid"/>
</dbReference>
<protein>
    <submittedName>
        <fullName evidence="3">AAA family ATPase</fullName>
    </submittedName>
</protein>
<reference evidence="4" key="1">
    <citation type="journal article" date="2019" name="Int. J. Syst. Evol. Microbiol.">
        <title>The Global Catalogue of Microorganisms (GCM) 10K type strain sequencing project: providing services to taxonomists for standard genome sequencing and annotation.</title>
        <authorList>
            <consortium name="The Broad Institute Genomics Platform"/>
            <consortium name="The Broad Institute Genome Sequencing Center for Infectious Disease"/>
            <person name="Wu L."/>
            <person name="Ma J."/>
        </authorList>
    </citation>
    <scope>NUCLEOTIDE SEQUENCE [LARGE SCALE GENOMIC DNA]</scope>
    <source>
        <strain evidence="4">CCUG 59189</strain>
    </source>
</reference>
<dbReference type="PANTHER" id="PTHR42759:SF5">
    <property type="entry name" value="METHANOL DEHYDROGENASE REGULATOR"/>
    <property type="match status" value="1"/>
</dbReference>
<dbReference type="Pfam" id="PF07726">
    <property type="entry name" value="AAA_3"/>
    <property type="match status" value="1"/>
</dbReference>
<feature type="domain" description="ChlI/MoxR AAA lid" evidence="2">
    <location>
        <begin position="233"/>
        <end position="292"/>
    </location>
</feature>
<dbReference type="Gene3D" id="1.10.8.80">
    <property type="entry name" value="Magnesium chelatase subunit I, C-Terminal domain"/>
    <property type="match status" value="1"/>
</dbReference>
<dbReference type="PANTHER" id="PTHR42759">
    <property type="entry name" value="MOXR FAMILY PROTEIN"/>
    <property type="match status" value="1"/>
</dbReference>
<evidence type="ECO:0000259" key="1">
    <source>
        <dbReference type="Pfam" id="PF07726"/>
    </source>
</evidence>
<evidence type="ECO:0000313" key="3">
    <source>
        <dbReference type="EMBL" id="MFD1177697.1"/>
    </source>
</evidence>
<comment type="caution">
    <text evidence="3">The sequence shown here is derived from an EMBL/GenBank/DDBJ whole genome shotgun (WGS) entry which is preliminary data.</text>
</comment>
<dbReference type="EMBL" id="JBHTLM010000011">
    <property type="protein sequence ID" value="MFD1177697.1"/>
    <property type="molecule type" value="Genomic_DNA"/>
</dbReference>
<evidence type="ECO:0000259" key="2">
    <source>
        <dbReference type="Pfam" id="PF17863"/>
    </source>
</evidence>
<dbReference type="RefSeq" id="WP_379320145.1">
    <property type="nucleotide sequence ID" value="NZ_JBHTLM010000011.1"/>
</dbReference>
<gene>
    <name evidence="3" type="ORF">ACFQ3W_15505</name>
</gene>
<organism evidence="3 4">
    <name type="scientific">Paenibacillus puldeungensis</name>
    <dbReference type="NCBI Taxonomy" id="696536"/>
    <lineage>
        <taxon>Bacteria</taxon>
        <taxon>Bacillati</taxon>
        <taxon>Bacillota</taxon>
        <taxon>Bacilli</taxon>
        <taxon>Bacillales</taxon>
        <taxon>Paenibacillaceae</taxon>
        <taxon>Paenibacillus</taxon>
    </lineage>
</organism>
<evidence type="ECO:0000313" key="4">
    <source>
        <dbReference type="Proteomes" id="UP001597262"/>
    </source>
</evidence>
<name>A0ABW3RYS1_9BACL</name>
<sequence length="318" mass="35465">MPVQEQSIRTLTAVKNNLESCILGKSFEINLLLSALLAGGHVLIEDVPGTGKTQLIKALAKSMSGDYRRIQCNPDILPSDITGVSVFHPHEERFVFRPGPVMTNILLADEINRATTKTQSALLEVMEERCVTADGFTYELPNPFMLCATQNPIDFEGTYTLPEAQLDRFMMKIKLGYPDASTEKSMLQTHSQGQPVDQLKPVTTMEEVYAIQQEIRDVYINEALTDYLLEIVRRTREHQDIVLGASPRASLAFMMAAKAFAFVQGRDYVLPDDIKTLSPFVLGHRILLRPESRLGQTNAGLVLQQILRQVHVPVAAGR</sequence>
<proteinExistence type="predicted"/>
<feature type="domain" description="ATPase AAA-3" evidence="1">
    <location>
        <begin position="41"/>
        <end position="171"/>
    </location>
</feature>
<accession>A0ABW3RYS1</accession>
<dbReference type="Proteomes" id="UP001597262">
    <property type="component" value="Unassembled WGS sequence"/>
</dbReference>
<dbReference type="Pfam" id="PF17863">
    <property type="entry name" value="AAA_lid_2"/>
    <property type="match status" value="1"/>
</dbReference>
<dbReference type="InterPro" id="IPR011703">
    <property type="entry name" value="ATPase_AAA-3"/>
</dbReference>
<dbReference type="SUPFAM" id="SSF52540">
    <property type="entry name" value="P-loop containing nucleoside triphosphate hydrolases"/>
    <property type="match status" value="1"/>
</dbReference>
<dbReference type="PIRSF" id="PIRSF002849">
    <property type="entry name" value="AAA_ATPase_chaperone_MoxR_prd"/>
    <property type="match status" value="1"/>
</dbReference>
<dbReference type="InterPro" id="IPR050764">
    <property type="entry name" value="CbbQ/NirQ/NorQ/GpvN"/>
</dbReference>
<keyword evidence="4" id="KW-1185">Reference proteome</keyword>
<dbReference type="InterPro" id="IPR027417">
    <property type="entry name" value="P-loop_NTPase"/>
</dbReference>
<dbReference type="CDD" id="cd00009">
    <property type="entry name" value="AAA"/>
    <property type="match status" value="1"/>
</dbReference>